<accession>A0AAV4FJ63</accession>
<dbReference type="Proteomes" id="UP000762676">
    <property type="component" value="Unassembled WGS sequence"/>
</dbReference>
<protein>
    <submittedName>
        <fullName evidence="2">Uncharacterized protein</fullName>
    </submittedName>
</protein>
<reference evidence="2 3" key="1">
    <citation type="journal article" date="2021" name="Elife">
        <title>Chloroplast acquisition without the gene transfer in kleptoplastic sea slugs, Plakobranchus ocellatus.</title>
        <authorList>
            <person name="Maeda T."/>
            <person name="Takahashi S."/>
            <person name="Yoshida T."/>
            <person name="Shimamura S."/>
            <person name="Takaki Y."/>
            <person name="Nagai Y."/>
            <person name="Toyoda A."/>
            <person name="Suzuki Y."/>
            <person name="Arimoto A."/>
            <person name="Ishii H."/>
            <person name="Satoh N."/>
            <person name="Nishiyama T."/>
            <person name="Hasebe M."/>
            <person name="Maruyama T."/>
            <person name="Minagawa J."/>
            <person name="Obokata J."/>
            <person name="Shigenobu S."/>
        </authorList>
    </citation>
    <scope>NUCLEOTIDE SEQUENCE [LARGE SCALE GENOMIC DNA]</scope>
</reference>
<dbReference type="AlphaFoldDB" id="A0AAV4FJ63"/>
<evidence type="ECO:0000313" key="3">
    <source>
        <dbReference type="Proteomes" id="UP000762676"/>
    </source>
</evidence>
<dbReference type="EMBL" id="BMAT01000799">
    <property type="protein sequence ID" value="GFR73364.1"/>
    <property type="molecule type" value="Genomic_DNA"/>
</dbReference>
<evidence type="ECO:0000313" key="2">
    <source>
        <dbReference type="EMBL" id="GFR73364.1"/>
    </source>
</evidence>
<comment type="caution">
    <text evidence="2">The sequence shown here is derived from an EMBL/GenBank/DDBJ whole genome shotgun (WGS) entry which is preliminary data.</text>
</comment>
<feature type="region of interest" description="Disordered" evidence="1">
    <location>
        <begin position="101"/>
        <end position="136"/>
    </location>
</feature>
<name>A0AAV4FJ63_9GAST</name>
<feature type="region of interest" description="Disordered" evidence="1">
    <location>
        <begin position="1"/>
        <end position="24"/>
    </location>
</feature>
<keyword evidence="3" id="KW-1185">Reference proteome</keyword>
<evidence type="ECO:0000256" key="1">
    <source>
        <dbReference type="SAM" id="MobiDB-lite"/>
    </source>
</evidence>
<gene>
    <name evidence="2" type="ORF">ElyMa_000403500</name>
</gene>
<feature type="compositionally biased region" description="Basic residues" evidence="1">
    <location>
        <begin position="127"/>
        <end position="136"/>
    </location>
</feature>
<sequence>MTLIDEDVSGCGENEDANETEDNEPYDMAYFDNVAGTSTEKEYNVQPKIATGVEKILSEGLSALLGPNVNDRMKEVNESLRVARTTRRYQPYQKRRFPFLGQRQQWKTRGGGSMSHNPYHQRAQWHQTKRGGTKRK</sequence>
<proteinExistence type="predicted"/>
<organism evidence="2 3">
    <name type="scientific">Elysia marginata</name>
    <dbReference type="NCBI Taxonomy" id="1093978"/>
    <lineage>
        <taxon>Eukaryota</taxon>
        <taxon>Metazoa</taxon>
        <taxon>Spiralia</taxon>
        <taxon>Lophotrochozoa</taxon>
        <taxon>Mollusca</taxon>
        <taxon>Gastropoda</taxon>
        <taxon>Heterobranchia</taxon>
        <taxon>Euthyneura</taxon>
        <taxon>Panpulmonata</taxon>
        <taxon>Sacoglossa</taxon>
        <taxon>Placobranchoidea</taxon>
        <taxon>Plakobranchidae</taxon>
        <taxon>Elysia</taxon>
    </lineage>
</organism>